<keyword evidence="1" id="KW-0732">Signal</keyword>
<sequence>MGGTIFSLLFYFVLFLPTPPCTTAPNLNVSRVVPVYNYANWENARNICRASFIDLVTIRNAEENEKLYHYWGWIGLYHGASDIWQWSSHNEEAEFTELHPDSAENGGCVFKHRSSLKWKSGHCSVHKPFLCMDDKLVLVRKRKTWEEALRHCRKLLVKQYTGTGRYRLASLSEKYNIPLYEEKRELLQATNEVWVGLRFLAGHWWWLNKGPMSSAYLPRCPAQHQHCGVLVLNGTQWKTLNCLEKRHFLCLLKP</sequence>
<dbReference type="OMA" id="SAYLPRC"/>
<reference evidence="3" key="1">
    <citation type="submission" date="2021-04" db="EMBL/GenBank/DDBJ databases">
        <authorList>
            <consortium name="Wellcome Sanger Institute Data Sharing"/>
        </authorList>
    </citation>
    <scope>NUCLEOTIDE SEQUENCE [LARGE SCALE GENOMIC DNA]</scope>
</reference>
<dbReference type="Gene3D" id="3.10.100.10">
    <property type="entry name" value="Mannose-Binding Protein A, subunit A"/>
    <property type="match status" value="2"/>
</dbReference>
<evidence type="ECO:0000256" key="1">
    <source>
        <dbReference type="SAM" id="SignalP"/>
    </source>
</evidence>
<dbReference type="GeneID" id="115040885"/>
<dbReference type="InterPro" id="IPR016186">
    <property type="entry name" value="C-type_lectin-like/link_sf"/>
</dbReference>
<reference evidence="3" key="2">
    <citation type="submission" date="2025-08" db="UniProtKB">
        <authorList>
            <consortium name="Ensembl"/>
        </authorList>
    </citation>
    <scope>IDENTIFICATION</scope>
</reference>
<dbReference type="InParanoid" id="A0A665V313"/>
<dbReference type="OrthoDB" id="5858677at2759"/>
<dbReference type="InterPro" id="IPR016187">
    <property type="entry name" value="CTDL_fold"/>
</dbReference>
<dbReference type="AlphaFoldDB" id="A0A665V313"/>
<dbReference type="RefSeq" id="XP_029353858.1">
    <property type="nucleotide sequence ID" value="XM_029497998.1"/>
</dbReference>
<dbReference type="PANTHER" id="PTHR45784:SF8">
    <property type="entry name" value="C-TYPE MANNOSE RECEPTOR 2-RELATED"/>
    <property type="match status" value="1"/>
</dbReference>
<dbReference type="Ensembl" id="ENSENLT00000026518.1">
    <property type="protein sequence ID" value="ENSENLP00000025707.1"/>
    <property type="gene ID" value="ENSENLG00000011588.1"/>
</dbReference>
<dbReference type="Pfam" id="PF00059">
    <property type="entry name" value="Lectin_C"/>
    <property type="match status" value="2"/>
</dbReference>
<dbReference type="InterPro" id="IPR001304">
    <property type="entry name" value="C-type_lectin-like"/>
</dbReference>
<feature type="domain" description="C-type lectin" evidence="2">
    <location>
        <begin position="138"/>
        <end position="251"/>
    </location>
</feature>
<keyword evidence="4" id="KW-1185">Reference proteome</keyword>
<dbReference type="SMART" id="SM00034">
    <property type="entry name" value="CLECT"/>
    <property type="match status" value="2"/>
</dbReference>
<dbReference type="Proteomes" id="UP000472264">
    <property type="component" value="Chromosome 3"/>
</dbReference>
<evidence type="ECO:0000259" key="2">
    <source>
        <dbReference type="PROSITE" id="PS50041"/>
    </source>
</evidence>
<dbReference type="SUPFAM" id="SSF56436">
    <property type="entry name" value="C-type lectin-like"/>
    <property type="match status" value="2"/>
</dbReference>
<reference evidence="3" key="3">
    <citation type="submission" date="2025-09" db="UniProtKB">
        <authorList>
            <consortium name="Ensembl"/>
        </authorList>
    </citation>
    <scope>IDENTIFICATION</scope>
</reference>
<evidence type="ECO:0000313" key="3">
    <source>
        <dbReference type="Ensembl" id="ENSENLP00000025707.1"/>
    </source>
</evidence>
<feature type="chain" id="PRO_5025581048" evidence="1">
    <location>
        <begin position="24"/>
        <end position="254"/>
    </location>
</feature>
<gene>
    <name evidence="3" type="primary">LOC115040885</name>
</gene>
<protein>
    <submittedName>
        <fullName evidence="3">Uncharacterized LOC115040885</fullName>
    </submittedName>
</protein>
<evidence type="ECO:0000313" key="4">
    <source>
        <dbReference type="Proteomes" id="UP000472264"/>
    </source>
</evidence>
<feature type="signal peptide" evidence="1">
    <location>
        <begin position="1"/>
        <end position="23"/>
    </location>
</feature>
<dbReference type="PANTHER" id="PTHR45784">
    <property type="entry name" value="C-TYPE LECTIN DOMAIN FAMILY 20 MEMBER A-RELATED"/>
    <property type="match status" value="1"/>
</dbReference>
<name>A0A665V313_ECHNA</name>
<proteinExistence type="predicted"/>
<dbReference type="RefSeq" id="XP_029353857.1">
    <property type="nucleotide sequence ID" value="XM_029497997.1"/>
</dbReference>
<organism evidence="3 4">
    <name type="scientific">Echeneis naucrates</name>
    <name type="common">Live sharksucker</name>
    <dbReference type="NCBI Taxonomy" id="173247"/>
    <lineage>
        <taxon>Eukaryota</taxon>
        <taxon>Metazoa</taxon>
        <taxon>Chordata</taxon>
        <taxon>Craniata</taxon>
        <taxon>Vertebrata</taxon>
        <taxon>Euteleostomi</taxon>
        <taxon>Actinopterygii</taxon>
        <taxon>Neopterygii</taxon>
        <taxon>Teleostei</taxon>
        <taxon>Neoteleostei</taxon>
        <taxon>Acanthomorphata</taxon>
        <taxon>Carangaria</taxon>
        <taxon>Carangiformes</taxon>
        <taxon>Echeneidae</taxon>
        <taxon>Echeneis</taxon>
    </lineage>
</organism>
<accession>A0A665V313</accession>
<dbReference type="PROSITE" id="PS50041">
    <property type="entry name" value="C_TYPE_LECTIN_2"/>
    <property type="match status" value="2"/>
</dbReference>
<feature type="domain" description="C-type lectin" evidence="2">
    <location>
        <begin position="36"/>
        <end position="132"/>
    </location>
</feature>